<organism evidence="10 11">
    <name type="scientific">Variovorax dokdonensis</name>
    <dbReference type="NCBI Taxonomy" id="344883"/>
    <lineage>
        <taxon>Bacteria</taxon>
        <taxon>Pseudomonadati</taxon>
        <taxon>Pseudomonadota</taxon>
        <taxon>Betaproteobacteria</taxon>
        <taxon>Burkholderiales</taxon>
        <taxon>Comamonadaceae</taxon>
        <taxon>Variovorax</taxon>
    </lineage>
</organism>
<dbReference type="RefSeq" id="WP_286659849.1">
    <property type="nucleotide sequence ID" value="NZ_JASZYV010000002.1"/>
</dbReference>
<dbReference type="SUPFAM" id="SSF53474">
    <property type="entry name" value="alpha/beta-Hydrolases"/>
    <property type="match status" value="1"/>
</dbReference>
<dbReference type="InterPro" id="IPR029058">
    <property type="entry name" value="AB_hydrolase_fold"/>
</dbReference>
<evidence type="ECO:0000256" key="1">
    <source>
        <dbReference type="ARBA" id="ARBA00006249"/>
    </source>
</evidence>
<proteinExistence type="inferred from homology"/>
<dbReference type="Proteomes" id="UP001174908">
    <property type="component" value="Unassembled WGS sequence"/>
</dbReference>
<keyword evidence="3" id="KW-0479">Metal-binding</keyword>
<evidence type="ECO:0000256" key="8">
    <source>
        <dbReference type="SAM" id="MobiDB-lite"/>
    </source>
</evidence>
<dbReference type="PROSITE" id="PS51257">
    <property type="entry name" value="PROKAR_LIPOPROTEIN"/>
    <property type="match status" value="1"/>
</dbReference>
<evidence type="ECO:0000256" key="6">
    <source>
        <dbReference type="ARBA" id="ARBA00022837"/>
    </source>
</evidence>
<dbReference type="EMBL" id="JASZYV010000002">
    <property type="protein sequence ID" value="MDM0044730.1"/>
    <property type="molecule type" value="Genomic_DNA"/>
</dbReference>
<dbReference type="Pfam" id="PF07519">
    <property type="entry name" value="Tannase"/>
    <property type="match status" value="1"/>
</dbReference>
<keyword evidence="4 9" id="KW-0732">Signal</keyword>
<dbReference type="GO" id="GO:0016787">
    <property type="term" value="F:hydrolase activity"/>
    <property type="evidence" value="ECO:0007669"/>
    <property type="project" value="UniProtKB-KW"/>
</dbReference>
<keyword evidence="6" id="KW-0106">Calcium</keyword>
<feature type="region of interest" description="Disordered" evidence="8">
    <location>
        <begin position="28"/>
        <end position="63"/>
    </location>
</feature>
<feature type="chain" id="PRO_5046272680" evidence="9">
    <location>
        <begin position="23"/>
        <end position="600"/>
    </location>
</feature>
<keyword evidence="5 10" id="KW-0378">Hydrolase</keyword>
<gene>
    <name evidence="10" type="ORF">QTH91_09575</name>
</gene>
<reference evidence="10" key="1">
    <citation type="submission" date="2023-06" db="EMBL/GenBank/DDBJ databases">
        <authorList>
            <person name="Jiang Y."/>
            <person name="Liu Q."/>
        </authorList>
    </citation>
    <scope>NUCLEOTIDE SEQUENCE</scope>
    <source>
        <strain evidence="10">CGMCC 1.12089</strain>
    </source>
</reference>
<evidence type="ECO:0000256" key="9">
    <source>
        <dbReference type="SAM" id="SignalP"/>
    </source>
</evidence>
<keyword evidence="11" id="KW-1185">Reference proteome</keyword>
<evidence type="ECO:0000256" key="2">
    <source>
        <dbReference type="ARBA" id="ARBA00022487"/>
    </source>
</evidence>
<protein>
    <submittedName>
        <fullName evidence="10">Tannase/feruloyl esterase family alpha/beta hydrolase</fullName>
    </submittedName>
</protein>
<keyword evidence="2" id="KW-0719">Serine esterase</keyword>
<evidence type="ECO:0000313" key="10">
    <source>
        <dbReference type="EMBL" id="MDM0044730.1"/>
    </source>
</evidence>
<evidence type="ECO:0000256" key="5">
    <source>
        <dbReference type="ARBA" id="ARBA00022801"/>
    </source>
</evidence>
<comment type="caution">
    <text evidence="10">The sequence shown here is derived from an EMBL/GenBank/DDBJ whole genome shotgun (WGS) entry which is preliminary data.</text>
</comment>
<name>A0ABT7N9V6_9BURK</name>
<accession>A0ABT7N9V6</accession>
<evidence type="ECO:0000256" key="3">
    <source>
        <dbReference type="ARBA" id="ARBA00022723"/>
    </source>
</evidence>
<dbReference type="PANTHER" id="PTHR33938">
    <property type="entry name" value="FERULOYL ESTERASE B-RELATED"/>
    <property type="match status" value="1"/>
</dbReference>
<dbReference type="Gene3D" id="3.40.50.1820">
    <property type="entry name" value="alpha/beta hydrolase"/>
    <property type="match status" value="2"/>
</dbReference>
<comment type="similarity">
    <text evidence="1">Belongs to the tannase family.</text>
</comment>
<evidence type="ECO:0000256" key="4">
    <source>
        <dbReference type="ARBA" id="ARBA00022729"/>
    </source>
</evidence>
<keyword evidence="7" id="KW-1015">Disulfide bond</keyword>
<sequence length="600" mass="61481">MKFPQGTGLVALSALVVALATACGGSNSTVPPAGGNNGGSTPPPGSGSADGGDAGGPEPLPQLAAAQPAPLIGTCAALASSIVVPDTTITASEQVDAGVLTVAGTSVPAHCKVTGRMLPRTGPIDGKSYAIGFEMRLPIQWNGRFFYQANGGIDGSVVTATGGVGGGGPLSNALLKGFAVISSDAGHAGSMGPFFGIDPQARLDYGYQAVGKLTPMAKKAIQVAYGKGPDRSYIGGCSNGGRHTMVAAARYADQYDGFLVGDPGFRLPLAAIANIKGAQTYVALSPTPNVPADGFTQPERKLVSDAVLAKCDALDGVADGMVNDTQACRVAFKLDRDVPTCTGARDGTCLSPAQKTSIQQLFDGATTSTGKRIYSSFPFDAGLATSGWAGWKFNNSLNLDSGAVGLIWQVPPEDPATFNGPNFTLTGNVDTMLAKVNATDATYTESAMSFMTPPDAANLSTLKMRGAKMVVYHGTSDPIFSSDDTQRWYDELRAANDDDASNFARYFAVPGMNHCSGGPATDQFDMLEPLVAWVEQGKAPASVTASARGTGNAGGVNADLPAAWAADRTRPLCPYPQVARYSGSGDIEKAASFKCVDAGG</sequence>
<evidence type="ECO:0000256" key="7">
    <source>
        <dbReference type="ARBA" id="ARBA00023157"/>
    </source>
</evidence>
<evidence type="ECO:0000313" key="11">
    <source>
        <dbReference type="Proteomes" id="UP001174908"/>
    </source>
</evidence>
<dbReference type="PANTHER" id="PTHR33938:SF15">
    <property type="entry name" value="FERULOYL ESTERASE B-RELATED"/>
    <property type="match status" value="1"/>
</dbReference>
<dbReference type="InterPro" id="IPR011118">
    <property type="entry name" value="Tannase/feruloyl_esterase"/>
</dbReference>
<feature type="signal peptide" evidence="9">
    <location>
        <begin position="1"/>
        <end position="22"/>
    </location>
</feature>